<evidence type="ECO:0000256" key="2">
    <source>
        <dbReference type="ARBA" id="ARBA00022771"/>
    </source>
</evidence>
<evidence type="ECO:0000256" key="1">
    <source>
        <dbReference type="ARBA" id="ARBA00022723"/>
    </source>
</evidence>
<keyword evidence="1" id="KW-0479">Metal-binding</keyword>
<dbReference type="SMART" id="SM00744">
    <property type="entry name" value="RINGv"/>
    <property type="match status" value="1"/>
</dbReference>
<dbReference type="InterPro" id="IPR011016">
    <property type="entry name" value="Znf_RING-CH"/>
</dbReference>
<dbReference type="PROSITE" id="PS51292">
    <property type="entry name" value="ZF_RING_CH"/>
    <property type="match status" value="1"/>
</dbReference>
<dbReference type="GO" id="GO:0008270">
    <property type="term" value="F:zinc ion binding"/>
    <property type="evidence" value="ECO:0007669"/>
    <property type="project" value="UniProtKB-KW"/>
</dbReference>
<feature type="transmembrane region" description="Helical" evidence="5">
    <location>
        <begin position="272"/>
        <end position="293"/>
    </location>
</feature>
<dbReference type="PANTHER" id="PTHR46347">
    <property type="entry name" value="RING/FYVE/PHD ZINC FINGER SUPERFAMILY PROTEIN"/>
    <property type="match status" value="1"/>
</dbReference>
<name>A0A2Z6S0D9_9GLOM</name>
<dbReference type="STRING" id="94130.A0A2Z6S0D9"/>
<evidence type="ECO:0000256" key="5">
    <source>
        <dbReference type="SAM" id="Phobius"/>
    </source>
</evidence>
<keyword evidence="5" id="KW-0472">Membrane</keyword>
<feature type="compositionally biased region" description="Low complexity" evidence="4">
    <location>
        <begin position="12"/>
        <end position="28"/>
    </location>
</feature>
<dbReference type="EMBL" id="BEXD01004232">
    <property type="protein sequence ID" value="GBC08604.1"/>
    <property type="molecule type" value="Genomic_DNA"/>
</dbReference>
<dbReference type="InterPro" id="IPR013083">
    <property type="entry name" value="Znf_RING/FYVE/PHD"/>
</dbReference>
<evidence type="ECO:0000313" key="8">
    <source>
        <dbReference type="Proteomes" id="UP000247702"/>
    </source>
</evidence>
<keyword evidence="2" id="KW-0863">Zinc-finger</keyword>
<dbReference type="PANTHER" id="PTHR46347:SF1">
    <property type="entry name" value="RING_FYVE_PHD ZINC FINGER SUPERFAMILY PROTEIN"/>
    <property type="match status" value="1"/>
</dbReference>
<feature type="region of interest" description="Disordered" evidence="4">
    <location>
        <begin position="1"/>
        <end position="60"/>
    </location>
</feature>
<comment type="caution">
    <text evidence="7">The sequence shown here is derived from an EMBL/GenBank/DDBJ whole genome shotgun (WGS) entry which is preliminary data.</text>
</comment>
<feature type="compositionally biased region" description="Polar residues" evidence="4">
    <location>
        <begin position="43"/>
        <end position="53"/>
    </location>
</feature>
<reference evidence="7 8" key="1">
    <citation type="submission" date="2017-11" db="EMBL/GenBank/DDBJ databases">
        <title>The genome of Rhizophagus clarus HR1 reveals common genetic basis of auxotrophy among arbuscular mycorrhizal fungi.</title>
        <authorList>
            <person name="Kobayashi Y."/>
        </authorList>
    </citation>
    <scope>NUCLEOTIDE SEQUENCE [LARGE SCALE GENOMIC DNA]</scope>
    <source>
        <strain evidence="7 8">HR1</strain>
    </source>
</reference>
<feature type="transmembrane region" description="Helical" evidence="5">
    <location>
        <begin position="201"/>
        <end position="227"/>
    </location>
</feature>
<evidence type="ECO:0000259" key="6">
    <source>
        <dbReference type="PROSITE" id="PS51292"/>
    </source>
</evidence>
<dbReference type="SUPFAM" id="SSF57850">
    <property type="entry name" value="RING/U-box"/>
    <property type="match status" value="1"/>
</dbReference>
<feature type="compositionally biased region" description="Polar residues" evidence="4">
    <location>
        <begin position="1"/>
        <end position="11"/>
    </location>
</feature>
<dbReference type="Gene3D" id="3.30.40.10">
    <property type="entry name" value="Zinc/RING finger domain, C3HC4 (zinc finger)"/>
    <property type="match status" value="1"/>
</dbReference>
<dbReference type="Pfam" id="PF12906">
    <property type="entry name" value="RINGv"/>
    <property type="match status" value="1"/>
</dbReference>
<organism evidence="7 8">
    <name type="scientific">Rhizophagus clarus</name>
    <dbReference type="NCBI Taxonomy" id="94130"/>
    <lineage>
        <taxon>Eukaryota</taxon>
        <taxon>Fungi</taxon>
        <taxon>Fungi incertae sedis</taxon>
        <taxon>Mucoromycota</taxon>
        <taxon>Glomeromycotina</taxon>
        <taxon>Glomeromycetes</taxon>
        <taxon>Glomerales</taxon>
        <taxon>Glomeraceae</taxon>
        <taxon>Rhizophagus</taxon>
    </lineage>
</organism>
<proteinExistence type="predicted"/>
<gene>
    <name evidence="7" type="ORF">RclHR1_08250001</name>
</gene>
<evidence type="ECO:0000256" key="3">
    <source>
        <dbReference type="ARBA" id="ARBA00022833"/>
    </source>
</evidence>
<protein>
    <recommendedName>
        <fullName evidence="6">RING-CH-type domain-containing protein</fullName>
    </recommendedName>
</protein>
<evidence type="ECO:0000256" key="4">
    <source>
        <dbReference type="SAM" id="MobiDB-lite"/>
    </source>
</evidence>
<keyword evidence="3" id="KW-0862">Zinc</keyword>
<feature type="domain" description="RING-CH-type" evidence="6">
    <location>
        <begin position="115"/>
        <end position="194"/>
    </location>
</feature>
<dbReference type="CDD" id="cd16495">
    <property type="entry name" value="RING_CH-C4HC3_MARCH"/>
    <property type="match status" value="1"/>
</dbReference>
<accession>A0A2Z6S0D9</accession>
<keyword evidence="5" id="KW-0812">Transmembrane</keyword>
<sequence>MDISPSSKTQDSSVVNNNTTNVNTETSTFQPQNDEEPPPPYPTDSNIQIPTPSHSRDHTTITLSLPPEYTSSTSFITTQPQPQIMSLSPNNNRLSDVSMTSTTNEDTSNHTLLINSAQQIKFCKICQESEESDSEDSIASYSETYKKGKLISPCKCKGSLQYVHIGCLNQWRNSNVREEASYRCEVCKYEYRFYRPRLAKIFSSSFTLHFLSLTLLLSSIYLMSYIVKLVMINHDHHVPNDPNDPNIPPHLPGEDNYKWKDIKFLNIRVIEFIIGTSIISCLGLIFFIIMICFNGFRRTRNNFCYIGGCNNNYCCLSYGCCTGSDCSGFIGAIIAVYLLIQKSMTICLENVHDRILEVNKD</sequence>
<keyword evidence="8" id="KW-1185">Reference proteome</keyword>
<dbReference type="Proteomes" id="UP000247702">
    <property type="component" value="Unassembled WGS sequence"/>
</dbReference>
<evidence type="ECO:0000313" key="7">
    <source>
        <dbReference type="EMBL" id="GBC08604.1"/>
    </source>
</evidence>
<keyword evidence="5" id="KW-1133">Transmembrane helix</keyword>
<dbReference type="AlphaFoldDB" id="A0A2Z6S0D9"/>